<dbReference type="InterPro" id="IPR036095">
    <property type="entry name" value="PTS_EIIB-like_sf"/>
</dbReference>
<evidence type="ECO:0000256" key="1">
    <source>
        <dbReference type="ARBA" id="ARBA00022679"/>
    </source>
</evidence>
<keyword evidence="1" id="KW-0808">Transferase</keyword>
<protein>
    <submittedName>
        <fullName evidence="3">PTS system ascorbate-specific IIB component</fullName>
    </submittedName>
</protein>
<name>A0A7W8CVT2_9FIRM</name>
<dbReference type="Pfam" id="PF02302">
    <property type="entry name" value="PTS_IIB"/>
    <property type="match status" value="1"/>
</dbReference>
<reference evidence="3 4" key="1">
    <citation type="submission" date="2020-08" db="EMBL/GenBank/DDBJ databases">
        <title>Genomic Encyclopedia of Type Strains, Phase IV (KMG-IV): sequencing the most valuable type-strain genomes for metagenomic binning, comparative biology and taxonomic classification.</title>
        <authorList>
            <person name="Goeker M."/>
        </authorList>
    </citation>
    <scope>NUCLEOTIDE SEQUENCE [LARGE SCALE GENOMIC DNA]</scope>
    <source>
        <strain evidence="3 4">DSM 25799</strain>
    </source>
</reference>
<comment type="caution">
    <text evidence="3">The sequence shown here is derived from an EMBL/GenBank/DDBJ whole genome shotgun (WGS) entry which is preliminary data.</text>
</comment>
<dbReference type="EMBL" id="JACHHK010000002">
    <property type="protein sequence ID" value="MBB5182503.1"/>
    <property type="molecule type" value="Genomic_DNA"/>
</dbReference>
<dbReference type="AlphaFoldDB" id="A0A7W8CVT2"/>
<gene>
    <name evidence="3" type="ORF">HNQ47_000522</name>
</gene>
<dbReference type="SUPFAM" id="SSF52794">
    <property type="entry name" value="PTS system IIB component-like"/>
    <property type="match status" value="1"/>
</dbReference>
<dbReference type="CDD" id="cd05563">
    <property type="entry name" value="PTS_IIB_ascorbate"/>
    <property type="match status" value="1"/>
</dbReference>
<dbReference type="Gene3D" id="3.40.50.2300">
    <property type="match status" value="1"/>
</dbReference>
<dbReference type="InterPro" id="IPR003501">
    <property type="entry name" value="PTS_EIIB_2/3"/>
</dbReference>
<evidence type="ECO:0000259" key="2">
    <source>
        <dbReference type="PROSITE" id="PS51099"/>
    </source>
</evidence>
<accession>A0A7W8CVT2</accession>
<evidence type="ECO:0000313" key="4">
    <source>
        <dbReference type="Proteomes" id="UP000539953"/>
    </source>
</evidence>
<proteinExistence type="predicted"/>
<dbReference type="PROSITE" id="PS51099">
    <property type="entry name" value="PTS_EIIB_TYPE_2"/>
    <property type="match status" value="1"/>
</dbReference>
<evidence type="ECO:0000313" key="3">
    <source>
        <dbReference type="EMBL" id="MBB5182503.1"/>
    </source>
</evidence>
<keyword evidence="4" id="KW-1185">Reference proteome</keyword>
<sequence>MAEIKKFICVCGSGVGSSMMVQMNVEKVMKELGKKGITVEHAKIEGLEPEENTVYVIAKELAPQFEKFPRRVELDQIMSMKELRPKIEKVFEQTEDQFVIG</sequence>
<feature type="domain" description="PTS EIIB type-2" evidence="2">
    <location>
        <begin position="5"/>
        <end position="95"/>
    </location>
</feature>
<organism evidence="3 4">
    <name type="scientific">Catenisphaera adipataccumulans</name>
    <dbReference type="NCBI Taxonomy" id="700500"/>
    <lineage>
        <taxon>Bacteria</taxon>
        <taxon>Bacillati</taxon>
        <taxon>Bacillota</taxon>
        <taxon>Erysipelotrichia</taxon>
        <taxon>Erysipelotrichales</taxon>
        <taxon>Erysipelotrichaceae</taxon>
        <taxon>Catenisphaera</taxon>
    </lineage>
</organism>
<dbReference type="RefSeq" id="WP_183327249.1">
    <property type="nucleotide sequence ID" value="NZ_JACHHK010000002.1"/>
</dbReference>
<dbReference type="GO" id="GO:0009401">
    <property type="term" value="P:phosphoenolpyruvate-dependent sugar phosphotransferase system"/>
    <property type="evidence" value="ECO:0007669"/>
    <property type="project" value="InterPro"/>
</dbReference>
<dbReference type="Proteomes" id="UP000539953">
    <property type="component" value="Unassembled WGS sequence"/>
</dbReference>
<dbReference type="InterPro" id="IPR013011">
    <property type="entry name" value="PTS_EIIB_2"/>
</dbReference>
<dbReference type="GO" id="GO:0008982">
    <property type="term" value="F:protein-N(PI)-phosphohistidine-sugar phosphotransferase activity"/>
    <property type="evidence" value="ECO:0007669"/>
    <property type="project" value="InterPro"/>
</dbReference>